<dbReference type="InterPro" id="IPR029044">
    <property type="entry name" value="Nucleotide-diphossugar_trans"/>
</dbReference>
<organism evidence="1 2">
    <name type="scientific">Paenibacillus illinoisensis</name>
    <dbReference type="NCBI Taxonomy" id="59845"/>
    <lineage>
        <taxon>Bacteria</taxon>
        <taxon>Bacillati</taxon>
        <taxon>Bacillota</taxon>
        <taxon>Bacilli</taxon>
        <taxon>Bacillales</taxon>
        <taxon>Paenibacillaceae</taxon>
        <taxon>Paenibacillus</taxon>
    </lineage>
</organism>
<proteinExistence type="predicted"/>
<dbReference type="EMBL" id="PRLG01000021">
    <property type="protein sequence ID" value="PYY27541.1"/>
    <property type="molecule type" value="Genomic_DNA"/>
</dbReference>
<evidence type="ECO:0008006" key="3">
    <source>
        <dbReference type="Google" id="ProtNLM"/>
    </source>
</evidence>
<dbReference type="SUPFAM" id="SSF53448">
    <property type="entry name" value="Nucleotide-diphospho-sugar transferases"/>
    <property type="match status" value="1"/>
</dbReference>
<evidence type="ECO:0000313" key="1">
    <source>
        <dbReference type="EMBL" id="PYY27541.1"/>
    </source>
</evidence>
<reference evidence="1 2" key="1">
    <citation type="submission" date="2018-01" db="EMBL/GenBank/DDBJ databases">
        <title>Genome sequence of the PGP bacterium Paenibacillus illinoisensis E3.</title>
        <authorList>
            <person name="Rolli E."/>
            <person name="Marasco R."/>
            <person name="Bessem C."/>
            <person name="Michoud G."/>
            <person name="Gaiarsa S."/>
            <person name="Borin S."/>
            <person name="Daffonchio D."/>
        </authorList>
    </citation>
    <scope>NUCLEOTIDE SEQUENCE [LARGE SCALE GENOMIC DNA]</scope>
    <source>
        <strain evidence="1 2">E3</strain>
    </source>
</reference>
<comment type="caution">
    <text evidence="1">The sequence shown here is derived from an EMBL/GenBank/DDBJ whole genome shotgun (WGS) entry which is preliminary data.</text>
</comment>
<dbReference type="PROSITE" id="PS50096">
    <property type="entry name" value="IQ"/>
    <property type="match status" value="1"/>
</dbReference>
<dbReference type="Proteomes" id="UP000247459">
    <property type="component" value="Unassembled WGS sequence"/>
</dbReference>
<dbReference type="Gene3D" id="3.90.550.10">
    <property type="entry name" value="Spore Coat Polysaccharide Biosynthesis Protein SpsA, Chain A"/>
    <property type="match status" value="1"/>
</dbReference>
<accession>A0A2W0CV85</accession>
<dbReference type="AlphaFoldDB" id="A0A2W0CV85"/>
<evidence type="ECO:0000313" key="2">
    <source>
        <dbReference type="Proteomes" id="UP000247459"/>
    </source>
</evidence>
<name>A0A2W0CV85_9BACL</name>
<protein>
    <recommendedName>
        <fullName evidence="3">Rhamnosyl transferase</fullName>
    </recommendedName>
</protein>
<sequence>MSKEKKLIVEMLFNNWGATADRLTMRWIEYRIDIFMKYALKSLLLQSSQDFTCYVLYDPKSERLINEILKKYPSLPSNICFVTPKDYQSHINRDIEKFKYLYRVYLSSDDMYHQDFIKKLHAYKAHKDTVALIPQYGYIYDSVQKRLGKFFFWLPSYGVTIIKVEEYLRGQAARYSWRDAFKVPREFIHINEPIWINHIHGQNTGTTFANALTWKIANVHDACTLEPWNNNKQPKAAFGPEITEPNEIEQILNRFF</sequence>
<dbReference type="RefSeq" id="WP_258377722.1">
    <property type="nucleotide sequence ID" value="NZ_PRLG01000021.1"/>
</dbReference>
<gene>
    <name evidence="1" type="ORF">PIL02S_04134</name>
</gene>